<evidence type="ECO:0000256" key="1">
    <source>
        <dbReference type="SAM" id="MobiDB-lite"/>
    </source>
</evidence>
<feature type="region of interest" description="Disordered" evidence="1">
    <location>
        <begin position="1"/>
        <end position="58"/>
    </location>
</feature>
<feature type="region of interest" description="Disordered" evidence="1">
    <location>
        <begin position="706"/>
        <end position="730"/>
    </location>
</feature>
<name>A0A1I1WT90_PSEOC</name>
<evidence type="ECO:0000313" key="2">
    <source>
        <dbReference type="EMBL" id="SFD97598.1"/>
    </source>
</evidence>
<dbReference type="RefSeq" id="WP_093505391.1">
    <property type="nucleotide sequence ID" value="NZ_BSSG01000006.1"/>
</dbReference>
<protein>
    <submittedName>
        <fullName evidence="2">Effector protein HopM1</fullName>
    </submittedName>
</protein>
<sequence length="730" mass="79921">MEIIRSSTGPQTTTALSATTREQLQRPDARPARAKPSNQPPLTTQQRLQAQQPPPRSQAQLFETLHPELRSLRAEFARLVQGQRPLNFSRPITPQARDAQRIAQDPLQLNRQRMILEGRVLLLDPQLDFERMSTLLHADQPGQLTTGIPYGDSVEHLLGEIDRHYSQPMPAGQAVCGEGLQALLDIALPRIARHLDGQAALYNEVLEHCSLNAEERRQVIAGREAFQALAQRWSADIKERILATCQALADASLQAAERDLRRARKMPDKAERDTQTAHAKAQVEQWRQVQAHFQDAFASVHDSALQDSLYRMDLEQHLQTLDEQNRGLFTSAQVFIAAAIPQGLASCLQFVLARAYVDPRLSLFDLARQSAASGAAVGAVHETLDNFIKPAAREMLASVGAHELRKVDPREVIPGPHRATTEGGRYREFNDAELQAASQPLEQARKGFINAQQDYYNGTLMGDGITFATQGGAQVVRRLLELTTTLPAAGVAAGMASSFMGGAAMSGLQALGQQNKHFDHDGRSLPTHVPERPPEANLDARLASVWNKGLSSADPRLPSSREAYTSKVYSASAAMMFFNGMGKAISRVGVDTTAAKAGSVLMTGIQAVGFLAPFYANKQSRDEARLDDSSRFASAVENIRYPDREHLPHGTRPATSARTVENGYHRLRGLQQALPQAGVVATEALVSKTLSGLASLGEQVARQVNARRERPAPADIEMGENVAGQREREN</sequence>
<evidence type="ECO:0000313" key="3">
    <source>
        <dbReference type="Proteomes" id="UP000243950"/>
    </source>
</evidence>
<keyword evidence="3" id="KW-1185">Reference proteome</keyword>
<gene>
    <name evidence="2" type="ORF">SAMN05216372_106155</name>
</gene>
<dbReference type="Proteomes" id="UP000243950">
    <property type="component" value="Unassembled WGS sequence"/>
</dbReference>
<dbReference type="EMBL" id="FOMO01000006">
    <property type="protein sequence ID" value="SFD97598.1"/>
    <property type="molecule type" value="Genomic_DNA"/>
</dbReference>
<reference evidence="3" key="1">
    <citation type="submission" date="2016-10" db="EMBL/GenBank/DDBJ databases">
        <authorList>
            <person name="Varghese N."/>
            <person name="Submissions S."/>
        </authorList>
    </citation>
    <scope>NUCLEOTIDE SEQUENCE [LARGE SCALE GENOMIC DNA]</scope>
    <source>
        <strain evidence="3">JCM 2783</strain>
    </source>
</reference>
<organism evidence="2 3">
    <name type="scientific">Pseudomonas straminea</name>
    <dbReference type="NCBI Taxonomy" id="47882"/>
    <lineage>
        <taxon>Bacteria</taxon>
        <taxon>Pseudomonadati</taxon>
        <taxon>Pseudomonadota</taxon>
        <taxon>Gammaproteobacteria</taxon>
        <taxon>Pseudomonadales</taxon>
        <taxon>Pseudomonadaceae</taxon>
        <taxon>Phytopseudomonas</taxon>
    </lineage>
</organism>
<feature type="compositionally biased region" description="Low complexity" evidence="1">
    <location>
        <begin position="40"/>
        <end position="51"/>
    </location>
</feature>
<accession>A0A1I1WT90</accession>
<dbReference type="AlphaFoldDB" id="A0A1I1WT90"/>
<proteinExistence type="predicted"/>
<feature type="compositionally biased region" description="Polar residues" evidence="1">
    <location>
        <begin position="1"/>
        <end position="22"/>
    </location>
</feature>